<dbReference type="GO" id="GO:0006099">
    <property type="term" value="P:tricarboxylic acid cycle"/>
    <property type="evidence" value="ECO:0007669"/>
    <property type="project" value="UniProtKB-KW"/>
</dbReference>
<dbReference type="EMBL" id="UYSU01039809">
    <property type="protein sequence ID" value="VDM01701.1"/>
    <property type="molecule type" value="Genomic_DNA"/>
</dbReference>
<evidence type="ECO:0000256" key="8">
    <source>
        <dbReference type="ARBA" id="ARBA00048313"/>
    </source>
</evidence>
<evidence type="ECO:0000256" key="3">
    <source>
        <dbReference type="ARBA" id="ARBA00012995"/>
    </source>
</evidence>
<dbReference type="AlphaFoldDB" id="A0A183TFR6"/>
<keyword evidence="7" id="KW-0520">NAD</keyword>
<evidence type="ECO:0000256" key="2">
    <source>
        <dbReference type="ARBA" id="ARBA00011738"/>
    </source>
</evidence>
<dbReference type="Gene3D" id="3.90.110.10">
    <property type="entry name" value="Lactate dehydrogenase/glycoside hydrolase, family 4, C-terminal"/>
    <property type="match status" value="1"/>
</dbReference>
<comment type="catalytic activity">
    <reaction evidence="8">
        <text>(S)-malate + NAD(+) = oxaloacetate + NADH + H(+)</text>
        <dbReference type="Rhea" id="RHEA:21432"/>
        <dbReference type="ChEBI" id="CHEBI:15378"/>
        <dbReference type="ChEBI" id="CHEBI:15589"/>
        <dbReference type="ChEBI" id="CHEBI:16452"/>
        <dbReference type="ChEBI" id="CHEBI:57540"/>
        <dbReference type="ChEBI" id="CHEBI:57945"/>
        <dbReference type="EC" id="1.1.1.37"/>
    </reaction>
</comment>
<dbReference type="PANTHER" id="PTHR11540">
    <property type="entry name" value="MALATE AND LACTATE DEHYDROGENASE"/>
    <property type="match status" value="1"/>
</dbReference>
<dbReference type="CDD" id="cd01337">
    <property type="entry name" value="MDH_glyoxysomal_mitochondrial"/>
    <property type="match status" value="1"/>
</dbReference>
<evidence type="ECO:0000256" key="7">
    <source>
        <dbReference type="ARBA" id="ARBA00023027"/>
    </source>
</evidence>
<dbReference type="GO" id="GO:0030060">
    <property type="term" value="F:L-malate dehydrogenase (NAD+) activity"/>
    <property type="evidence" value="ECO:0007669"/>
    <property type="project" value="UniProtKB-EC"/>
</dbReference>
<evidence type="ECO:0000256" key="6">
    <source>
        <dbReference type="ARBA" id="ARBA00023002"/>
    </source>
</evidence>
<dbReference type="InterPro" id="IPR022383">
    <property type="entry name" value="Lactate/malate_DH_C"/>
</dbReference>
<name>A0A183TFR6_SCHSO</name>
<proteinExistence type="inferred from homology"/>
<protein>
    <recommendedName>
        <fullName evidence="4">Malate dehydrogenase, mitochondrial</fullName>
        <ecNumber evidence="3">1.1.1.37</ecNumber>
    </recommendedName>
</protein>
<evidence type="ECO:0000256" key="5">
    <source>
        <dbReference type="ARBA" id="ARBA00022532"/>
    </source>
</evidence>
<dbReference type="InterPro" id="IPR036291">
    <property type="entry name" value="NAD(P)-bd_dom_sf"/>
</dbReference>
<dbReference type="WBParaSite" id="SSLN_0001588801-mRNA-1">
    <property type="protein sequence ID" value="SSLN_0001588801-mRNA-1"/>
    <property type="gene ID" value="SSLN_0001588801"/>
</dbReference>
<dbReference type="InterPro" id="IPR001252">
    <property type="entry name" value="Malate_DH_AS"/>
</dbReference>
<evidence type="ECO:0000313" key="13">
    <source>
        <dbReference type="WBParaSite" id="SSLN_0001588801-mRNA-1"/>
    </source>
</evidence>
<dbReference type="GO" id="GO:0006108">
    <property type="term" value="P:malate metabolic process"/>
    <property type="evidence" value="ECO:0007669"/>
    <property type="project" value="InterPro"/>
</dbReference>
<dbReference type="Proteomes" id="UP000275846">
    <property type="component" value="Unassembled WGS sequence"/>
</dbReference>
<dbReference type="OrthoDB" id="755699at2759"/>
<comment type="subunit">
    <text evidence="2">Homodimer.</text>
</comment>
<accession>A0A183TFR6</accession>
<sequence length="440" mass="47409">MSTMSSSSLTSTGGGLLYYLSPDKERSEPSYVILNKVALLGASGGIGQPTALLLKQNTLIKELALYDIAHCPGVAADLSHIETACAVTAHKDPSELPDALRGANVVVIPAGVPRKPGMTRDDLFTFNASVVANLALACAKHCPEAMICIITNPVNSTVPIAAELLKKMGVYNPKRLFGVTTLDIIRSNTFIAQAKANFAYCGRNQLDCHELANSHILRLSPAVLDSDEEYVVVCLDPNAIGIAVYKVSSRYRCYNYLIPFQGLDVRKVNCPVICGHSGVSIIPVISQCTPQVSFPPASFCIHFYMLTLGKIESFSVSYDPTEEREKLTKRIQNAGTEVVEAKAGAGSATLSMAYAGVRFVNSLLQAMNGVKGVVECTFVESNVSECEFFSTPILLGPEGVEKNLGVGKLNEYEISLLKTALPELKKNIEKGKKFAAEYKE</sequence>
<keyword evidence="6" id="KW-0560">Oxidoreductase</keyword>
<dbReference type="SUPFAM" id="SSF51735">
    <property type="entry name" value="NAD(P)-binding Rossmann-fold domains"/>
    <property type="match status" value="1"/>
</dbReference>
<organism evidence="13">
    <name type="scientific">Schistocephalus solidus</name>
    <name type="common">Tapeworm</name>
    <dbReference type="NCBI Taxonomy" id="70667"/>
    <lineage>
        <taxon>Eukaryota</taxon>
        <taxon>Metazoa</taxon>
        <taxon>Spiralia</taxon>
        <taxon>Lophotrochozoa</taxon>
        <taxon>Platyhelminthes</taxon>
        <taxon>Cestoda</taxon>
        <taxon>Eucestoda</taxon>
        <taxon>Diphyllobothriidea</taxon>
        <taxon>Diphyllobothriidae</taxon>
        <taxon>Schistocephalus</taxon>
    </lineage>
</organism>
<dbReference type="InterPro" id="IPR015955">
    <property type="entry name" value="Lactate_DH/Glyco_Ohase_4_C"/>
</dbReference>
<dbReference type="FunFam" id="3.90.110.10:FF:000001">
    <property type="entry name" value="Malate dehydrogenase"/>
    <property type="match status" value="1"/>
</dbReference>
<dbReference type="SUPFAM" id="SSF56327">
    <property type="entry name" value="LDH C-terminal domain-like"/>
    <property type="match status" value="1"/>
</dbReference>
<dbReference type="GO" id="GO:0005739">
    <property type="term" value="C:mitochondrion"/>
    <property type="evidence" value="ECO:0007669"/>
    <property type="project" value="TreeGrafter"/>
</dbReference>
<dbReference type="Pfam" id="PF00056">
    <property type="entry name" value="Ldh_1_N"/>
    <property type="match status" value="1"/>
</dbReference>
<reference evidence="13" key="1">
    <citation type="submission" date="2016-06" db="UniProtKB">
        <authorList>
            <consortium name="WormBaseParasite"/>
        </authorList>
    </citation>
    <scope>IDENTIFICATION</scope>
</reference>
<dbReference type="Pfam" id="PF02866">
    <property type="entry name" value="Ldh_1_C"/>
    <property type="match status" value="1"/>
</dbReference>
<keyword evidence="12" id="KW-1185">Reference proteome</keyword>
<dbReference type="PROSITE" id="PS00068">
    <property type="entry name" value="MDH"/>
    <property type="match status" value="1"/>
</dbReference>
<reference evidence="11 12" key="2">
    <citation type="submission" date="2018-11" db="EMBL/GenBank/DDBJ databases">
        <authorList>
            <consortium name="Pathogen Informatics"/>
        </authorList>
    </citation>
    <scope>NUCLEOTIDE SEQUENCE [LARGE SCALE GENOMIC DNA]</scope>
    <source>
        <strain evidence="11 12">NST_G2</strain>
    </source>
</reference>
<feature type="domain" description="Lactate/malate dehydrogenase C-terminal" evidence="10">
    <location>
        <begin position="317"/>
        <end position="434"/>
    </location>
</feature>
<keyword evidence="5" id="KW-0816">Tricarboxylic acid cycle</keyword>
<dbReference type="STRING" id="70667.A0A183TFR6"/>
<comment type="similarity">
    <text evidence="1">Belongs to the LDH/MDH superfamily. MDH type 1 family.</text>
</comment>
<dbReference type="FunFam" id="3.40.50.720:FF:000013">
    <property type="entry name" value="Malate dehydrogenase"/>
    <property type="match status" value="1"/>
</dbReference>
<evidence type="ECO:0000256" key="1">
    <source>
        <dbReference type="ARBA" id="ARBA00008824"/>
    </source>
</evidence>
<evidence type="ECO:0000259" key="10">
    <source>
        <dbReference type="Pfam" id="PF02866"/>
    </source>
</evidence>
<feature type="domain" description="Lactate/malate dehydrogenase N-terminal" evidence="9">
    <location>
        <begin position="36"/>
        <end position="178"/>
    </location>
</feature>
<dbReference type="InterPro" id="IPR010097">
    <property type="entry name" value="Malate_DH_type1"/>
</dbReference>
<dbReference type="EC" id="1.1.1.37" evidence="3"/>
<evidence type="ECO:0000313" key="12">
    <source>
        <dbReference type="Proteomes" id="UP000275846"/>
    </source>
</evidence>
<evidence type="ECO:0000256" key="4">
    <source>
        <dbReference type="ARBA" id="ARBA00016075"/>
    </source>
</evidence>
<evidence type="ECO:0000259" key="9">
    <source>
        <dbReference type="Pfam" id="PF00056"/>
    </source>
</evidence>
<dbReference type="Gene3D" id="3.40.50.720">
    <property type="entry name" value="NAD(P)-binding Rossmann-like Domain"/>
    <property type="match status" value="1"/>
</dbReference>
<dbReference type="PANTHER" id="PTHR11540:SF16">
    <property type="entry name" value="MALATE DEHYDROGENASE, MITOCHONDRIAL"/>
    <property type="match status" value="1"/>
</dbReference>
<evidence type="ECO:0000313" key="11">
    <source>
        <dbReference type="EMBL" id="VDM01701.1"/>
    </source>
</evidence>
<gene>
    <name evidence="11" type="ORF">SSLN_LOCUS15315</name>
</gene>
<dbReference type="InterPro" id="IPR001236">
    <property type="entry name" value="Lactate/malate_DH_N"/>
</dbReference>